<evidence type="ECO:0000313" key="1">
    <source>
        <dbReference type="EMBL" id="QBR91310.1"/>
    </source>
</evidence>
<proteinExistence type="predicted"/>
<sequence length="289" mass="32344">MDGGPAATLAAERVAEVVDRPQARLELLSSSYDPLPGGPPLHRRYRRAAMAFMGWQVRRGLLAPLEDEQPGSPWWRAVNERLLRDTCEARLRVLGHPGPASSASVEASVRFAEEPSSRAWYLAHNTTIVSAYLEHRDLAEQELRVERFFLNLVLLRLLYAHALVAAPRLALGRLAPVAPWLGDPRRAMTGLFLSVSRVLPDSYPLPEELDRYVAREHTVGRVLDLGVITPRLGELYRWSADELGLPGLADLVDGRTPTYAWDPRDREPWAPPPTRLVRVVRRMLPPDGG</sequence>
<protein>
    <submittedName>
        <fullName evidence="1">Uncharacterized protein</fullName>
    </submittedName>
</protein>
<dbReference type="OrthoDB" id="6099217at2"/>
<dbReference type="AlphaFoldDB" id="A0A4P7GHE5"/>
<dbReference type="Proteomes" id="UP000294894">
    <property type="component" value="Chromosome"/>
</dbReference>
<dbReference type="KEGG" id="noy:EXE57_02765"/>
<reference evidence="1 2" key="1">
    <citation type="submission" date="2019-03" db="EMBL/GenBank/DDBJ databases">
        <title>Three New Species of Nocardioides, Nocardioides euryhalodurans sp. nov., Nocardioides seonyuensis sp. nov. and Nocardioides eburneoflavus sp. nov., Iolated from Soil.</title>
        <authorList>
            <person name="Roh S.G."/>
            <person name="Lee C."/>
            <person name="Kim M.-K."/>
            <person name="Kim S.B."/>
        </authorList>
    </citation>
    <scope>NUCLEOTIDE SEQUENCE [LARGE SCALE GENOMIC DNA]</scope>
    <source>
        <strain evidence="1 2">MMS17-SY117</strain>
    </source>
</reference>
<name>A0A4P7GHE5_9ACTN</name>
<dbReference type="EMBL" id="CP038267">
    <property type="protein sequence ID" value="QBR91310.1"/>
    <property type="molecule type" value="Genomic_DNA"/>
</dbReference>
<gene>
    <name evidence="1" type="ORF">EXE57_02765</name>
</gene>
<accession>A0A4P7GHE5</accession>
<dbReference type="RefSeq" id="WP_135073796.1">
    <property type="nucleotide sequence ID" value="NZ_CP038267.1"/>
</dbReference>
<organism evidence="1 2">
    <name type="scientific">Nocardioides euryhalodurans</name>
    <dbReference type="NCBI Taxonomy" id="2518370"/>
    <lineage>
        <taxon>Bacteria</taxon>
        <taxon>Bacillati</taxon>
        <taxon>Actinomycetota</taxon>
        <taxon>Actinomycetes</taxon>
        <taxon>Propionibacteriales</taxon>
        <taxon>Nocardioidaceae</taxon>
        <taxon>Nocardioides</taxon>
    </lineage>
</organism>
<keyword evidence="2" id="KW-1185">Reference proteome</keyword>
<evidence type="ECO:0000313" key="2">
    <source>
        <dbReference type="Proteomes" id="UP000294894"/>
    </source>
</evidence>